<feature type="region of interest" description="Disordered" evidence="1">
    <location>
        <begin position="62"/>
        <end position="101"/>
    </location>
</feature>
<dbReference type="RefSeq" id="XP_052948092.1">
    <property type="nucleotide sequence ID" value="XM_053086638.1"/>
</dbReference>
<dbReference type="AlphaFoldDB" id="A0AA38HDR6"/>
<dbReference type="PANTHER" id="PTHR12507">
    <property type="entry name" value="REDUCED GROWTH PHENOTYPE 1 RGP1, YEAST -RELATED"/>
    <property type="match status" value="1"/>
</dbReference>
<dbReference type="GeneID" id="77725839"/>
<proteinExistence type="predicted"/>
<feature type="compositionally biased region" description="Basic and acidic residues" evidence="1">
    <location>
        <begin position="311"/>
        <end position="323"/>
    </location>
</feature>
<feature type="compositionally biased region" description="Polar residues" evidence="1">
    <location>
        <begin position="63"/>
        <end position="101"/>
    </location>
</feature>
<dbReference type="Pfam" id="PF08737">
    <property type="entry name" value="Rgp1"/>
    <property type="match status" value="1"/>
</dbReference>
<sequence>MASFFGFSSSSSAAKLAPTKPEDLPVEVTITPTAGAFYAGETFSVGIAFSCSRRPGATHAAFQPNSPLVGGSSSADNFKTPTSATRTLDPSSQLVEPSQLPTRKRQIGLAIDTPPESYNAKAGPSRLTTPRVHPSGGGYTDSPAVYADSPYSPGANPARGGWLISGSPMRDGLGMRSPEGARRYSGKTGQERRTQSLAMGKGMSPQEMVWALGGQRELVSPPPLPSRRPPGETRIPSSHPHSRKISVTTQPRPNSPSAGIIDLSDDHLATIPESASTTEMNGRSRPQLSRITSASSASSSATASYVDIGDDTPRYRPCSDRRILSPPLTHRSPPPSHPYIRSLAEPRETTILWAHTRIVAHFHPSNAYIPPDPLLPLRSLLLHQPIGAGSGALTSSQSAAGGSRWQLSFGTGTIGHETKPSLTGSLVGLASSLVYGGSAGTLEEDRKKAWNTKDLPVLETARSLLGVDIRLKEGEKREYTYSFPIPRDLPPTHRGRAFAFGWSLVLSMAVGNGGSREIEVPIRVWNHVALGSAPQPYNVLSPIIQTRDEGTVVEVKPLSAPSASLSSPQPAAKSGDTKASLDAYAQQLLNTSHSTPKAAPPSPGRKLASARPASPSRSTRPEEDGASVPLGNGALDIPDSGTLRAGRGRKGSFIQGDEELVEEGGDGHGCDQAVEILSRHSTKASYDIAKDGDLVSVFTLLKTTHRLGETILGVITINPPPHPSPTRRVLRFSAYLESNDLIPTSLLPPSARGGVSAQPALVRTHADFNAGYVNHTGRLAFNLDIPSDGTPGFAFGAAAEEGDGGVEWRIRLAFLVTSPSRHGERGGEARSVLVSANEGDNRFYEATNSLAPIEVDVGGAGREVMEEQMGTETVECEIPIKVLPGNTALKVRPLVYII</sequence>
<feature type="region of interest" description="Disordered" evidence="1">
    <location>
        <begin position="1"/>
        <end position="20"/>
    </location>
</feature>
<dbReference type="Proteomes" id="UP001164286">
    <property type="component" value="Unassembled WGS sequence"/>
</dbReference>
<feature type="compositionally biased region" description="Polar residues" evidence="1">
    <location>
        <begin position="273"/>
        <end position="291"/>
    </location>
</feature>
<dbReference type="InterPro" id="IPR014848">
    <property type="entry name" value="Rgp1"/>
</dbReference>
<comment type="caution">
    <text evidence="2">The sequence shown here is derived from an EMBL/GenBank/DDBJ whole genome shotgun (WGS) entry which is preliminary data.</text>
</comment>
<feature type="region of interest" description="Disordered" evidence="1">
    <location>
        <begin position="592"/>
        <end position="650"/>
    </location>
</feature>
<feature type="compositionally biased region" description="Low complexity" evidence="1">
    <location>
        <begin position="609"/>
        <end position="618"/>
    </location>
</feature>
<feature type="region of interest" description="Disordered" evidence="1">
    <location>
        <begin position="217"/>
        <end position="337"/>
    </location>
</feature>
<accession>A0AA38HDR6</accession>
<dbReference type="EMBL" id="JAKWFO010000003">
    <property type="protein sequence ID" value="KAI9638315.1"/>
    <property type="molecule type" value="Genomic_DNA"/>
</dbReference>
<evidence type="ECO:0000313" key="2">
    <source>
        <dbReference type="EMBL" id="KAI9638315.1"/>
    </source>
</evidence>
<name>A0AA38HDR6_9TREE</name>
<evidence type="ECO:0000313" key="3">
    <source>
        <dbReference type="Proteomes" id="UP001164286"/>
    </source>
</evidence>
<feature type="compositionally biased region" description="Low complexity" evidence="1">
    <location>
        <begin position="292"/>
        <end position="304"/>
    </location>
</feature>
<organism evidence="2 3">
    <name type="scientific">Dioszegia hungarica</name>
    <dbReference type="NCBI Taxonomy" id="4972"/>
    <lineage>
        <taxon>Eukaryota</taxon>
        <taxon>Fungi</taxon>
        <taxon>Dikarya</taxon>
        <taxon>Basidiomycota</taxon>
        <taxon>Agaricomycotina</taxon>
        <taxon>Tremellomycetes</taxon>
        <taxon>Tremellales</taxon>
        <taxon>Bulleribasidiaceae</taxon>
        <taxon>Dioszegia</taxon>
    </lineage>
</organism>
<keyword evidence="3" id="KW-1185">Reference proteome</keyword>
<protein>
    <submittedName>
        <fullName evidence="2">Rgp1-domain-containing protein</fullName>
    </submittedName>
</protein>
<feature type="compositionally biased region" description="Low complexity" evidence="1">
    <location>
        <begin position="1"/>
        <end position="14"/>
    </location>
</feature>
<evidence type="ECO:0000256" key="1">
    <source>
        <dbReference type="SAM" id="MobiDB-lite"/>
    </source>
</evidence>
<reference evidence="2" key="1">
    <citation type="journal article" date="2022" name="G3 (Bethesda)">
        <title>High quality genome of the basidiomycete yeast Dioszegia hungarica PDD-24b-2 isolated from cloud water.</title>
        <authorList>
            <person name="Jarrige D."/>
            <person name="Haridas S."/>
            <person name="Bleykasten-Grosshans C."/>
            <person name="Joly M."/>
            <person name="Nadalig T."/>
            <person name="Sancelme M."/>
            <person name="Vuilleumier S."/>
            <person name="Grigoriev I.V."/>
            <person name="Amato P."/>
            <person name="Bringel F."/>
        </authorList>
    </citation>
    <scope>NUCLEOTIDE SEQUENCE</scope>
    <source>
        <strain evidence="2">PDD-24b-2</strain>
    </source>
</reference>
<feature type="compositionally biased region" description="Polar residues" evidence="1">
    <location>
        <begin position="245"/>
        <end position="257"/>
    </location>
</feature>
<feature type="region of interest" description="Disordered" evidence="1">
    <location>
        <begin position="167"/>
        <end position="204"/>
    </location>
</feature>
<feature type="region of interest" description="Disordered" evidence="1">
    <location>
        <begin position="113"/>
        <end position="139"/>
    </location>
</feature>
<gene>
    <name evidence="2" type="ORF">MKK02DRAFT_22873</name>
</gene>